<dbReference type="Pfam" id="PF20231">
    <property type="entry name" value="DUF6589"/>
    <property type="match status" value="1"/>
</dbReference>
<dbReference type="InterPro" id="IPR046496">
    <property type="entry name" value="DUF6589"/>
</dbReference>
<dbReference type="EMBL" id="GL945432">
    <property type="protein sequence ID" value="EGO26786.1"/>
    <property type="molecule type" value="Genomic_DNA"/>
</dbReference>
<dbReference type="KEGG" id="sla:SERLADRAFT_407446"/>
<feature type="domain" description="DUF6589" evidence="1">
    <location>
        <begin position="3"/>
        <end position="322"/>
    </location>
</feature>
<evidence type="ECO:0000259" key="1">
    <source>
        <dbReference type="Pfam" id="PF20231"/>
    </source>
</evidence>
<dbReference type="HOGENOM" id="CLU_050542_0_0_1"/>
<protein>
    <recommendedName>
        <fullName evidence="1">DUF6589 domain-containing protein</fullName>
    </recommendedName>
</protein>
<dbReference type="Proteomes" id="UP000008064">
    <property type="component" value="Unassembled WGS sequence"/>
</dbReference>
<dbReference type="OrthoDB" id="3251235at2759"/>
<organism>
    <name type="scientific">Serpula lacrymans var. lacrymans (strain S7.9)</name>
    <name type="common">Dry rot fungus</name>
    <dbReference type="NCBI Taxonomy" id="578457"/>
    <lineage>
        <taxon>Eukaryota</taxon>
        <taxon>Fungi</taxon>
        <taxon>Dikarya</taxon>
        <taxon>Basidiomycota</taxon>
        <taxon>Agaricomycotina</taxon>
        <taxon>Agaricomycetes</taxon>
        <taxon>Agaricomycetidae</taxon>
        <taxon>Boletales</taxon>
        <taxon>Coniophorineae</taxon>
        <taxon>Serpulaceae</taxon>
        <taxon>Serpula</taxon>
    </lineage>
</organism>
<proteinExistence type="predicted"/>
<reference evidence="2" key="1">
    <citation type="submission" date="2011-04" db="EMBL/GenBank/DDBJ databases">
        <title>Evolution of plant cell wall degrading machinery underlies the functional diversity of forest fungi.</title>
        <authorList>
            <consortium name="US DOE Joint Genome Institute (JGI-PGF)"/>
            <person name="Eastwood D.C."/>
            <person name="Floudas D."/>
            <person name="Binder M."/>
            <person name="Majcherczyk A."/>
            <person name="Schneider P."/>
            <person name="Aerts A."/>
            <person name="Asiegbu F.O."/>
            <person name="Baker S.E."/>
            <person name="Barry K."/>
            <person name="Bendiksby M."/>
            <person name="Blumentritt M."/>
            <person name="Coutinho P.M."/>
            <person name="Cullen D."/>
            <person name="Cullen D."/>
            <person name="Gathman A."/>
            <person name="Goodell B."/>
            <person name="Henrissat B."/>
            <person name="Ihrmark K."/>
            <person name="Kauserud H."/>
            <person name="Kohler A."/>
            <person name="LaButti K."/>
            <person name="Lapidus A."/>
            <person name="Lavin J.L."/>
            <person name="Lee Y.-H."/>
            <person name="Lindquist E."/>
            <person name="Lilly W."/>
            <person name="Lucas S."/>
            <person name="Morin E."/>
            <person name="Murat C."/>
            <person name="Oguiza J.A."/>
            <person name="Park J."/>
            <person name="Pisabarro A.G."/>
            <person name="Riley R."/>
            <person name="Rosling A."/>
            <person name="Salamov A."/>
            <person name="Schmidt O."/>
            <person name="Schmutz J."/>
            <person name="Skrede I."/>
            <person name="Stenlid J."/>
            <person name="Wiebenga A."/>
            <person name="Xie X."/>
            <person name="Kues U."/>
            <person name="Hibbett D.S."/>
            <person name="Hoffmeister D."/>
            <person name="Hogberg N."/>
            <person name="Martin F."/>
            <person name="Grigoriev I.V."/>
            <person name="Watkinson S.C."/>
        </authorList>
    </citation>
    <scope>NUCLEOTIDE SEQUENCE</scope>
    <source>
        <strain evidence="2">S7.9</strain>
    </source>
</reference>
<evidence type="ECO:0000313" key="2">
    <source>
        <dbReference type="EMBL" id="EGO26786.1"/>
    </source>
</evidence>
<gene>
    <name evidence="2" type="ORF">SERLADRAFT_407446</name>
</gene>
<dbReference type="RefSeq" id="XP_007316959.1">
    <property type="nucleotide sequence ID" value="XM_007316897.1"/>
</dbReference>
<sequence>MLLGKWFSQLRLDSLDEHKKTGLERVIPWVGDQLTVERLRGLFRFRAQDHNSFDRLDWLVPIFGWFHLQMAFANSLHKQYLGTTAGRGLMHAFTLLERKGLGFVQTQGPFHQNLHDAITQVAEAHFCACWTVVGEVETLAHLRCKSPGQFFHLAEEILKTLASSTALEAIHLQSKNTQDKVLRQSILWNRDVLRYIDLERAMECGDVGIMEETLPHLLYRFAGGNNKRYTIEVLELLQCLQHEWPPELNCWLMNTTGHPLGFLPIDKGQEHNIKDTKVTFGTRGPNVSWALMKKTSPAIPTLRAVRKHTELQIWTLQRGLHHSDPLKEKDIKILHNAYIASNIHTQQDGREVKTKADGTMDVVTKGSFNILTKGTLARWWNNRSYVRATQEIW</sequence>
<accession>F8NRJ3</accession>
<dbReference type="GeneID" id="18812714"/>
<dbReference type="AlphaFoldDB" id="F8NRJ3"/>
<name>F8NRJ3_SERL9</name>